<reference evidence="1 2" key="1">
    <citation type="submission" date="2013-01" db="EMBL/GenBank/DDBJ databases">
        <authorList>
            <person name="Harkins D.M."/>
            <person name="Durkin A.S."/>
            <person name="Brinkac L.M."/>
            <person name="Haft D.H."/>
            <person name="Selengut J.D."/>
            <person name="Sanka R."/>
            <person name="DePew J."/>
            <person name="Purushe J."/>
            <person name="Matthias M.A."/>
            <person name="Vinetz J.M."/>
            <person name="Sutton G.G."/>
            <person name="Nierman W.C."/>
            <person name="Fouts D.E."/>
        </authorList>
    </citation>
    <scope>NUCLEOTIDE SEQUENCE [LARGE SCALE GENOMIC DNA]</scope>
    <source>
        <strain evidence="1 2">ZUN142</strain>
    </source>
</reference>
<dbReference type="Proteomes" id="UP000012153">
    <property type="component" value="Unassembled WGS sequence"/>
</dbReference>
<dbReference type="EMBL" id="AHOP02000029">
    <property type="protein sequence ID" value="EMO40681.1"/>
    <property type="molecule type" value="Genomic_DNA"/>
</dbReference>
<proteinExistence type="predicted"/>
<comment type="caution">
    <text evidence="1">The sequence shown here is derived from an EMBL/GenBank/DDBJ whole genome shotgun (WGS) entry which is preliminary data.</text>
</comment>
<sequence length="41" mass="5194">MYFFENLALFEDRISILPKFIFFLLNELWELLLFHKRFLLL</sequence>
<dbReference type="AlphaFoldDB" id="M6UCW0"/>
<evidence type="ECO:0000313" key="2">
    <source>
        <dbReference type="Proteomes" id="UP000012153"/>
    </source>
</evidence>
<gene>
    <name evidence="1" type="ORF">LEP1GSC186_3708</name>
</gene>
<name>M6UCW0_9LEPT</name>
<accession>M6UCW0</accession>
<organism evidence="1 2">
    <name type="scientific">Leptospira noguchii serovar Autumnalis str. ZUN142</name>
    <dbReference type="NCBI Taxonomy" id="1085540"/>
    <lineage>
        <taxon>Bacteria</taxon>
        <taxon>Pseudomonadati</taxon>
        <taxon>Spirochaetota</taxon>
        <taxon>Spirochaetia</taxon>
        <taxon>Leptospirales</taxon>
        <taxon>Leptospiraceae</taxon>
        <taxon>Leptospira</taxon>
    </lineage>
</organism>
<protein>
    <submittedName>
        <fullName evidence="1">Uncharacterized protein</fullName>
    </submittedName>
</protein>
<evidence type="ECO:0000313" key="1">
    <source>
        <dbReference type="EMBL" id="EMO40681.1"/>
    </source>
</evidence>